<dbReference type="Proteomes" id="UP000316747">
    <property type="component" value="Unassembled WGS sequence"/>
</dbReference>
<name>A0A543I1F6_9MICO</name>
<proteinExistence type="inferred from homology"/>
<evidence type="ECO:0000313" key="3">
    <source>
        <dbReference type="Proteomes" id="UP000316747"/>
    </source>
</evidence>
<dbReference type="Pfam" id="PF11307">
    <property type="entry name" value="DUF3109"/>
    <property type="match status" value="1"/>
</dbReference>
<dbReference type="InterPro" id="IPR021458">
    <property type="entry name" value="Rv0495c"/>
</dbReference>
<evidence type="ECO:0000313" key="2">
    <source>
        <dbReference type="EMBL" id="TQM64416.1"/>
    </source>
</evidence>
<dbReference type="RefSeq" id="WP_141842062.1">
    <property type="nucleotide sequence ID" value="NZ_VFPM01000001.1"/>
</dbReference>
<accession>A0A543I1F6</accession>
<evidence type="ECO:0000256" key="1">
    <source>
        <dbReference type="ARBA" id="ARBA00093770"/>
    </source>
</evidence>
<evidence type="ECO:0008006" key="4">
    <source>
        <dbReference type="Google" id="ProtNLM"/>
    </source>
</evidence>
<gene>
    <name evidence="2" type="ORF">FBY41_0782</name>
</gene>
<organism evidence="2 3">
    <name type="scientific">Humibacillus xanthopallidus</name>
    <dbReference type="NCBI Taxonomy" id="412689"/>
    <lineage>
        <taxon>Bacteria</taxon>
        <taxon>Bacillati</taxon>
        <taxon>Actinomycetota</taxon>
        <taxon>Actinomycetes</taxon>
        <taxon>Micrococcales</taxon>
        <taxon>Intrasporangiaceae</taxon>
        <taxon>Humibacillus</taxon>
    </lineage>
</organism>
<dbReference type="OrthoDB" id="3394274at2"/>
<reference evidence="2 3" key="1">
    <citation type="submission" date="2019-06" db="EMBL/GenBank/DDBJ databases">
        <title>Genome sequencing of plant associated microbes to promote plant fitness in Sorghum bicolor and Oryza sativa.</title>
        <authorList>
            <person name="Coleman-Derr D."/>
        </authorList>
    </citation>
    <scope>NUCLEOTIDE SEQUENCE [LARGE SCALE GENOMIC DNA]</scope>
    <source>
        <strain evidence="2 3">KV-663</strain>
    </source>
</reference>
<comment type="caution">
    <text evidence="2">The sequence shown here is derived from an EMBL/GenBank/DDBJ whole genome shotgun (WGS) entry which is preliminary data.</text>
</comment>
<keyword evidence="3" id="KW-1185">Reference proteome</keyword>
<dbReference type="EMBL" id="VFPM01000001">
    <property type="protein sequence ID" value="TQM64416.1"/>
    <property type="molecule type" value="Genomic_DNA"/>
</dbReference>
<sequence>MAEAPLDLPRVWVEFTDPADENQRYRCDLTWLTSSWTCVYGSGCKGIYADRPDDGCCTLGAHFTDKDDLKRVADAVAELGEDEWQFHSVGTATGSRSDWTEKEDGARKTRVVEGACIFLNRPGFPAGDGCALHQHAVLTGVQPHTLKPDVCWQLPLRRTFRTVELPDDTSYLEVTITEYDRRGWGPGGHDLDWYCSGNSEAHVGREPVYRSNRAELVELMGQAAYEQLAIRAEGHLAQVKAVRARGVRQLLPLLVHPATLEAQATARTRAAQAARAARTARKRA</sequence>
<protein>
    <recommendedName>
        <fullName evidence="4">DUF3109 family protein</fullName>
    </recommendedName>
</protein>
<comment type="similarity">
    <text evidence="1">Belongs to the Rv0495c family.</text>
</comment>
<dbReference type="AlphaFoldDB" id="A0A543I1F6"/>